<keyword evidence="1" id="KW-1133">Transmembrane helix</keyword>
<reference evidence="2 3" key="1">
    <citation type="submission" date="2020-12" db="EMBL/GenBank/DDBJ databases">
        <title>WGS of Legionella: environmental sample.</title>
        <authorList>
            <person name="Cristino S."/>
            <person name="Girolamini L."/>
            <person name="Salaris S."/>
            <person name="Pascale M.R."/>
            <person name="Mazzotta M."/>
            <person name="Orsini M."/>
            <person name="Grottola A."/>
        </authorList>
    </citation>
    <scope>NUCLEOTIDE SEQUENCE [LARGE SCALE GENOMIC DNA]</scope>
    <source>
        <strain evidence="2 3">30cs62</strain>
    </source>
</reference>
<evidence type="ECO:0000313" key="2">
    <source>
        <dbReference type="EMBL" id="MBL7526507.1"/>
    </source>
</evidence>
<keyword evidence="1" id="KW-0812">Transmembrane</keyword>
<sequence>MGDTVRETHDCSVVDDDSTSMSYANINQLYPDLVIIKDGHYRTQIGGASKPWILFNSKDTSQPPKIKDSISFANVYNEYGSSSDFIESPWKIHLSIHPDDLGKAWDIIYPLLSSRGFPVFKTTRLAVSRVLYNQMQQVTPEFLEKHNLSVEDKNQSLQDIVRVYNGMQITIYIERGKERAYNALLQEIEPLLYKAGITPGIIDKSDRALGIYSSVRHVGKGYTSHEKVSGYKAAEEKDIFKAIKFKLKDIHINWNTLDYKRQILKAQMTLQQVVDARRKYELAIFNKSEFIQVCDVATEYFDRWHHLIKRAPDATDLSTKNQGMMEQFKKWISDGQHLIPSIRKEKIRKIKEAEDILHATSESSSLNDIPPQRIQRQLARKNLLGTLPPDFLKKHSGILSVPSEKKGDTASIIRTLSEQRRETFDRLKSVTVPQKKRTLFLQESAILPVFQVKPDTSRKLFAGQKVATTTLSEQQNKDLQHNKARLTSNPGLFEHYFWLGGLSGATLGLIGGASFIVFFLPLTLELTLMAVALATVLTGIGFLTGNFIDASFLGRTTQENENTQASESLSPARLSLVPEFRRVASAPVVKSEQERSIPWNVGLQPDTVSTTSDKDELIVNNRANL</sequence>
<feature type="transmembrane region" description="Helical" evidence="1">
    <location>
        <begin position="496"/>
        <end position="520"/>
    </location>
</feature>
<evidence type="ECO:0000313" key="3">
    <source>
        <dbReference type="Proteomes" id="UP000809910"/>
    </source>
</evidence>
<feature type="transmembrane region" description="Helical" evidence="1">
    <location>
        <begin position="526"/>
        <end position="548"/>
    </location>
</feature>
<comment type="caution">
    <text evidence="2">The sequence shown here is derived from an EMBL/GenBank/DDBJ whole genome shotgun (WGS) entry which is preliminary data.</text>
</comment>
<evidence type="ECO:0000256" key="1">
    <source>
        <dbReference type="SAM" id="Phobius"/>
    </source>
</evidence>
<protein>
    <recommendedName>
        <fullName evidence="4">Dot/Icm T4SS effector</fullName>
    </recommendedName>
</protein>
<dbReference type="EMBL" id="JADWVN010000014">
    <property type="protein sequence ID" value="MBL7526507.1"/>
    <property type="molecule type" value="Genomic_DNA"/>
</dbReference>
<dbReference type="RefSeq" id="WP_203110268.1">
    <property type="nucleotide sequence ID" value="NZ_JADOBG010000013.1"/>
</dbReference>
<name>A0ABS1WAX2_9GAMM</name>
<keyword evidence="1" id="KW-0472">Membrane</keyword>
<accession>A0ABS1WAX2</accession>
<dbReference type="InterPro" id="IPR038498">
    <property type="entry name" value="OspF/SpvC_sf"/>
</dbReference>
<proteinExistence type="predicted"/>
<evidence type="ECO:0008006" key="4">
    <source>
        <dbReference type="Google" id="ProtNLM"/>
    </source>
</evidence>
<dbReference type="Proteomes" id="UP000809910">
    <property type="component" value="Unassembled WGS sequence"/>
</dbReference>
<dbReference type="Gene3D" id="3.30.2430.10">
    <property type="entry name" value="phosphothreonine lyase"/>
    <property type="match status" value="1"/>
</dbReference>
<gene>
    <name evidence="2" type="ORF">I5282_07980</name>
</gene>
<keyword evidence="3" id="KW-1185">Reference proteome</keyword>
<organism evidence="2 3">
    <name type="scientific">Legionella bononiensis</name>
    <dbReference type="NCBI Taxonomy" id="2793102"/>
    <lineage>
        <taxon>Bacteria</taxon>
        <taxon>Pseudomonadati</taxon>
        <taxon>Pseudomonadota</taxon>
        <taxon>Gammaproteobacteria</taxon>
        <taxon>Legionellales</taxon>
        <taxon>Legionellaceae</taxon>
        <taxon>Legionella</taxon>
    </lineage>
</organism>